<evidence type="ECO:0000313" key="8">
    <source>
        <dbReference type="EMBL" id="KAK0658843.1"/>
    </source>
</evidence>
<evidence type="ECO:0000313" key="9">
    <source>
        <dbReference type="Proteomes" id="UP001175001"/>
    </source>
</evidence>
<gene>
    <name evidence="8" type="primary">terJ</name>
    <name evidence="8" type="ORF">DIS24_g4525</name>
</gene>
<organism evidence="8 9">
    <name type="scientific">Lasiodiplodia hormozganensis</name>
    <dbReference type="NCBI Taxonomy" id="869390"/>
    <lineage>
        <taxon>Eukaryota</taxon>
        <taxon>Fungi</taxon>
        <taxon>Dikarya</taxon>
        <taxon>Ascomycota</taxon>
        <taxon>Pezizomycotina</taxon>
        <taxon>Dothideomycetes</taxon>
        <taxon>Dothideomycetes incertae sedis</taxon>
        <taxon>Botryosphaeriales</taxon>
        <taxon>Botryosphaeriaceae</taxon>
        <taxon>Lasiodiplodia</taxon>
    </lineage>
</organism>
<feature type="transmembrane region" description="Helical" evidence="6">
    <location>
        <begin position="50"/>
        <end position="73"/>
    </location>
</feature>
<accession>A0AA39YUF8</accession>
<evidence type="ECO:0000256" key="2">
    <source>
        <dbReference type="ARBA" id="ARBA00022692"/>
    </source>
</evidence>
<evidence type="ECO:0000256" key="5">
    <source>
        <dbReference type="SAM" id="MobiDB-lite"/>
    </source>
</evidence>
<dbReference type="GO" id="GO:0016020">
    <property type="term" value="C:membrane"/>
    <property type="evidence" value="ECO:0007669"/>
    <property type="project" value="UniProtKB-SubCell"/>
</dbReference>
<feature type="transmembrane region" description="Helical" evidence="6">
    <location>
        <begin position="320"/>
        <end position="342"/>
    </location>
</feature>
<sequence>MAEKVHLERLDEQGRPEEVNGVTASTTAPTLIFIDDEARPAVFSSTIQEILCVSVATMAVAMTSFTTGVVTVLTSRVQTDLDMSTAELTWLTGSSSLACGSFLLLFGRLADLFGRKAIFVASTAVFALFSLAAGFAQTPIQLDILNGVMGLASAASIPPAQGILGNIYQRQSRRKNRVFACFSAGNPMGFVFGSICSGLAVQIFNGNWRASFFFMAILYVIVVVVALYSIPADDTKKEEFSLQALKRFDVVGSILTIIGIGMFSAALSLGSTAPQGWKTPYVLVLLIVGALLITIFVFWERWYQYPLVIMDIWKDRNFSLVIIILLLGYLAFPIMGFWIALFMQNIKEYSPLMVAVHLLPMALGGIVMNVIAGLIMHKVSNTLLVAIGATAYTASFLLMSLQRSDSSYWAFVFPGLILSVVGADFEFCVANMYVMSSLAPGEQSVAGGIFQTVTKLCVTIGMGISTAIFEAVSARGTAATGYFRDDPIEPYAATLWYCAGVTALAIPLCGWLKIGMQGCGDKKVDGVEEGSASEERGRGL</sequence>
<feature type="transmembrane region" description="Helical" evidence="6">
    <location>
        <begin position="456"/>
        <end position="474"/>
    </location>
</feature>
<feature type="transmembrane region" description="Helical" evidence="6">
    <location>
        <begin position="354"/>
        <end position="376"/>
    </location>
</feature>
<dbReference type="PANTHER" id="PTHR42718:SF23">
    <property type="entry name" value="MAJOR FACILITATOR SUPERFAMILY (MFS) PROFILE DOMAIN-CONTAINING PROTEIN"/>
    <property type="match status" value="1"/>
</dbReference>
<feature type="transmembrane region" description="Helical" evidence="6">
    <location>
        <begin position="144"/>
        <end position="167"/>
    </location>
</feature>
<dbReference type="InterPro" id="IPR020846">
    <property type="entry name" value="MFS_dom"/>
</dbReference>
<dbReference type="PANTHER" id="PTHR42718">
    <property type="entry name" value="MAJOR FACILITATOR SUPERFAMILY MULTIDRUG TRANSPORTER MFSC"/>
    <property type="match status" value="1"/>
</dbReference>
<dbReference type="AlphaFoldDB" id="A0AA39YUF8"/>
<keyword evidence="3 6" id="KW-1133">Transmembrane helix</keyword>
<dbReference type="PROSITE" id="PS50850">
    <property type="entry name" value="MFS"/>
    <property type="match status" value="1"/>
</dbReference>
<name>A0AA39YUF8_9PEZI</name>
<evidence type="ECO:0000256" key="3">
    <source>
        <dbReference type="ARBA" id="ARBA00022989"/>
    </source>
</evidence>
<dbReference type="Gene3D" id="1.20.1250.20">
    <property type="entry name" value="MFS general substrate transporter like domains"/>
    <property type="match status" value="1"/>
</dbReference>
<evidence type="ECO:0000256" key="1">
    <source>
        <dbReference type="ARBA" id="ARBA00004141"/>
    </source>
</evidence>
<reference evidence="8" key="1">
    <citation type="submission" date="2023-06" db="EMBL/GenBank/DDBJ databases">
        <title>Multi-omics analyses reveal the molecular pathogenesis toolkit of Lasiodiplodia hormozganensis, a cross-kingdom pathogen.</title>
        <authorList>
            <person name="Felix C."/>
            <person name="Meneses R."/>
            <person name="Goncalves M.F.M."/>
            <person name="Tilleman L."/>
            <person name="Duarte A.S."/>
            <person name="Jorrin-Novo J.V."/>
            <person name="Van De Peer Y."/>
            <person name="Deforce D."/>
            <person name="Van Nieuwerburgh F."/>
            <person name="Esteves A.C."/>
            <person name="Alves A."/>
        </authorList>
    </citation>
    <scope>NUCLEOTIDE SEQUENCE</scope>
    <source>
        <strain evidence="8">CBS 339.90</strain>
    </source>
</reference>
<feature type="region of interest" description="Disordered" evidence="5">
    <location>
        <begin position="1"/>
        <end position="21"/>
    </location>
</feature>
<comment type="caution">
    <text evidence="8">The sequence shown here is derived from an EMBL/GenBank/DDBJ whole genome shotgun (WGS) entry which is preliminary data.</text>
</comment>
<feature type="transmembrane region" description="Helical" evidence="6">
    <location>
        <begin position="383"/>
        <end position="402"/>
    </location>
</feature>
<keyword evidence="4 6" id="KW-0472">Membrane</keyword>
<dbReference type="InterPro" id="IPR036259">
    <property type="entry name" value="MFS_trans_sf"/>
</dbReference>
<feature type="compositionally biased region" description="Basic and acidic residues" evidence="5">
    <location>
        <begin position="1"/>
        <end position="18"/>
    </location>
</feature>
<dbReference type="Gene3D" id="1.20.1720.10">
    <property type="entry name" value="Multidrug resistance protein D"/>
    <property type="match status" value="1"/>
</dbReference>
<feature type="transmembrane region" description="Helical" evidence="6">
    <location>
        <begin position="281"/>
        <end position="299"/>
    </location>
</feature>
<evidence type="ECO:0000256" key="4">
    <source>
        <dbReference type="ARBA" id="ARBA00023136"/>
    </source>
</evidence>
<proteinExistence type="predicted"/>
<keyword evidence="2 6" id="KW-0812">Transmembrane</keyword>
<dbReference type="Pfam" id="PF07690">
    <property type="entry name" value="MFS_1"/>
    <property type="match status" value="1"/>
</dbReference>
<feature type="transmembrane region" description="Helical" evidence="6">
    <location>
        <begin position="494"/>
        <end position="514"/>
    </location>
</feature>
<evidence type="ECO:0000256" key="6">
    <source>
        <dbReference type="SAM" id="Phobius"/>
    </source>
</evidence>
<dbReference type="InterPro" id="IPR011701">
    <property type="entry name" value="MFS"/>
</dbReference>
<dbReference type="SUPFAM" id="SSF103473">
    <property type="entry name" value="MFS general substrate transporter"/>
    <property type="match status" value="2"/>
</dbReference>
<comment type="subcellular location">
    <subcellularLocation>
        <location evidence="1">Membrane</location>
        <topology evidence="1">Multi-pass membrane protein</topology>
    </subcellularLocation>
</comment>
<protein>
    <submittedName>
        <fullName evidence="8">Efflux pump terJ</fullName>
    </submittedName>
</protein>
<feature type="transmembrane region" description="Helical" evidence="6">
    <location>
        <begin position="408"/>
        <end position="435"/>
    </location>
</feature>
<evidence type="ECO:0000259" key="7">
    <source>
        <dbReference type="PROSITE" id="PS50850"/>
    </source>
</evidence>
<feature type="transmembrane region" description="Helical" evidence="6">
    <location>
        <begin position="250"/>
        <end position="269"/>
    </location>
</feature>
<dbReference type="Proteomes" id="UP001175001">
    <property type="component" value="Unassembled WGS sequence"/>
</dbReference>
<keyword evidence="9" id="KW-1185">Reference proteome</keyword>
<feature type="transmembrane region" description="Helical" evidence="6">
    <location>
        <begin position="179"/>
        <end position="204"/>
    </location>
</feature>
<feature type="transmembrane region" description="Helical" evidence="6">
    <location>
        <begin position="88"/>
        <end position="106"/>
    </location>
</feature>
<dbReference type="EMBL" id="JAUJDW010000016">
    <property type="protein sequence ID" value="KAK0658843.1"/>
    <property type="molecule type" value="Genomic_DNA"/>
</dbReference>
<feature type="transmembrane region" description="Helical" evidence="6">
    <location>
        <begin position="210"/>
        <end position="230"/>
    </location>
</feature>
<feature type="transmembrane region" description="Helical" evidence="6">
    <location>
        <begin position="118"/>
        <end position="138"/>
    </location>
</feature>
<feature type="domain" description="Major facilitator superfamily (MFS) profile" evidence="7">
    <location>
        <begin position="52"/>
        <end position="517"/>
    </location>
</feature>
<dbReference type="GO" id="GO:0022857">
    <property type="term" value="F:transmembrane transporter activity"/>
    <property type="evidence" value="ECO:0007669"/>
    <property type="project" value="InterPro"/>
</dbReference>